<comment type="caution">
    <text evidence="1">The sequence shown here is derived from an EMBL/GenBank/DDBJ whole genome shotgun (WGS) entry which is preliminary data.</text>
</comment>
<proteinExistence type="predicted"/>
<protein>
    <submittedName>
        <fullName evidence="1">Uncharacterized protein</fullName>
    </submittedName>
</protein>
<dbReference type="EMBL" id="BJYK01000009">
    <property type="protein sequence ID" value="GEN81107.1"/>
    <property type="molecule type" value="Genomic_DNA"/>
</dbReference>
<evidence type="ECO:0000313" key="1">
    <source>
        <dbReference type="EMBL" id="GEN81107.1"/>
    </source>
</evidence>
<dbReference type="AlphaFoldDB" id="A0A511Z0W9"/>
<name>A0A511Z0W9_9CELL</name>
<accession>A0A511Z0W9</accession>
<gene>
    <name evidence="1" type="ORF">AFE02nite_28410</name>
</gene>
<sequence length="93" mass="8815">MTVTLVAGSPSASSRVTEPPVGSVGVVVVCGAGETPDVVRSTATGAAGGVTVGVWSPLVPPAGPSTSKATGVAAPVKPSTGVNVMTPVVVFST</sequence>
<keyword evidence="2" id="KW-1185">Reference proteome</keyword>
<reference evidence="1 2" key="1">
    <citation type="submission" date="2019-07" db="EMBL/GenBank/DDBJ databases">
        <title>Whole genome shotgun sequence of Actinotalea fermentans NBRC 105374.</title>
        <authorList>
            <person name="Hosoyama A."/>
            <person name="Uohara A."/>
            <person name="Ohji S."/>
            <person name="Ichikawa N."/>
        </authorList>
    </citation>
    <scope>NUCLEOTIDE SEQUENCE [LARGE SCALE GENOMIC DNA]</scope>
    <source>
        <strain evidence="1 2">NBRC 105374</strain>
    </source>
</reference>
<organism evidence="1 2">
    <name type="scientific">Actinotalea fermentans</name>
    <dbReference type="NCBI Taxonomy" id="43671"/>
    <lineage>
        <taxon>Bacteria</taxon>
        <taxon>Bacillati</taxon>
        <taxon>Actinomycetota</taxon>
        <taxon>Actinomycetes</taxon>
        <taxon>Micrococcales</taxon>
        <taxon>Cellulomonadaceae</taxon>
        <taxon>Actinotalea</taxon>
    </lineage>
</organism>
<dbReference type="Proteomes" id="UP000321484">
    <property type="component" value="Unassembled WGS sequence"/>
</dbReference>
<evidence type="ECO:0000313" key="2">
    <source>
        <dbReference type="Proteomes" id="UP000321484"/>
    </source>
</evidence>